<comment type="subcellular location">
    <subcellularLocation>
        <location evidence="1">Cell outer membrane</location>
    </subcellularLocation>
</comment>
<accession>K0DJT4</accession>
<dbReference type="SUPFAM" id="SSF103088">
    <property type="entry name" value="OmpA-like"/>
    <property type="match status" value="1"/>
</dbReference>
<dbReference type="EMBL" id="CP003863">
    <property type="protein sequence ID" value="AFT85090.1"/>
    <property type="molecule type" value="Genomic_DNA"/>
</dbReference>
<dbReference type="InterPro" id="IPR006665">
    <property type="entry name" value="OmpA-like"/>
</dbReference>
<dbReference type="PATRIC" id="fig|1229205.11.peg.1094"/>
<evidence type="ECO:0000313" key="6">
    <source>
        <dbReference type="EMBL" id="AFT85090.1"/>
    </source>
</evidence>
<dbReference type="HOGENOM" id="CLU_016890_12_3_4"/>
<dbReference type="Gene3D" id="3.30.1330.60">
    <property type="entry name" value="OmpA-like domain"/>
    <property type="match status" value="1"/>
</dbReference>
<organism evidence="6 7">
    <name type="scientific">Paraburkholderia phenoliruptrix BR3459a</name>
    <dbReference type="NCBI Taxonomy" id="1229205"/>
    <lineage>
        <taxon>Bacteria</taxon>
        <taxon>Pseudomonadati</taxon>
        <taxon>Pseudomonadota</taxon>
        <taxon>Betaproteobacteria</taxon>
        <taxon>Burkholderiales</taxon>
        <taxon>Burkholderiaceae</taxon>
        <taxon>Paraburkholderia</taxon>
    </lineage>
</organism>
<sequence>MGSPSDPQTNERTNMKKLLATSACAMSVLFMAGCTAPLNRDTEMSLNKAAGIEVAPVANGVAVKLPETALFDFNKSEVRPDASAVVDRSAVLLKRSKKPIIVEGYTDNVGTLEYNQQLSEARAVAVGYALVARGVPMERIRTKGNAYNNPVASNDTPEGRALNRRTEIVVRGETMDTLMGKK</sequence>
<dbReference type="CDD" id="cd07185">
    <property type="entry name" value="OmpA_C-like"/>
    <property type="match status" value="1"/>
</dbReference>
<dbReference type="Proteomes" id="UP000010105">
    <property type="component" value="Chromosome 1"/>
</dbReference>
<dbReference type="PRINTS" id="PR01021">
    <property type="entry name" value="OMPADOMAIN"/>
</dbReference>
<protein>
    <submittedName>
        <fullName evidence="6">OmpA/MotB domain-containing protein</fullName>
    </submittedName>
</protein>
<dbReference type="PROSITE" id="PS51123">
    <property type="entry name" value="OMPA_2"/>
    <property type="match status" value="1"/>
</dbReference>
<dbReference type="Pfam" id="PF00691">
    <property type="entry name" value="OmpA"/>
    <property type="match status" value="1"/>
</dbReference>
<dbReference type="eggNOG" id="COG2885">
    <property type="taxonomic scope" value="Bacteria"/>
</dbReference>
<gene>
    <name evidence="6" type="ORF">BUPH_05258</name>
</gene>
<keyword evidence="2 4" id="KW-0472">Membrane</keyword>
<dbReference type="PANTHER" id="PTHR30329">
    <property type="entry name" value="STATOR ELEMENT OF FLAGELLAR MOTOR COMPLEX"/>
    <property type="match status" value="1"/>
</dbReference>
<dbReference type="InterPro" id="IPR036737">
    <property type="entry name" value="OmpA-like_sf"/>
</dbReference>
<keyword evidence="3" id="KW-0998">Cell outer membrane</keyword>
<evidence type="ECO:0000256" key="3">
    <source>
        <dbReference type="ARBA" id="ARBA00023237"/>
    </source>
</evidence>
<evidence type="ECO:0000256" key="1">
    <source>
        <dbReference type="ARBA" id="ARBA00004442"/>
    </source>
</evidence>
<dbReference type="InterPro" id="IPR006664">
    <property type="entry name" value="OMP_bac"/>
</dbReference>
<evidence type="ECO:0000256" key="2">
    <source>
        <dbReference type="ARBA" id="ARBA00023136"/>
    </source>
</evidence>
<feature type="domain" description="OmpA-like" evidence="5">
    <location>
        <begin position="58"/>
        <end position="174"/>
    </location>
</feature>
<evidence type="ECO:0000259" key="5">
    <source>
        <dbReference type="PROSITE" id="PS51123"/>
    </source>
</evidence>
<proteinExistence type="predicted"/>
<dbReference type="InterPro" id="IPR050330">
    <property type="entry name" value="Bact_OuterMem_StrucFunc"/>
</dbReference>
<reference evidence="6 7" key="1">
    <citation type="journal article" date="2012" name="J. Bacteriol.">
        <title>Complete Genome Sequence of Burkholderia phenoliruptrix BR3459a (CLA1), a Heat-Tolerant, Nitrogen-Fixing Symbiont of Mimosa flocculosa.</title>
        <authorList>
            <person name="de Oliveira Cunha C."/>
            <person name="Goda Zuleta L.F."/>
            <person name="Paula de Almeida L.G."/>
            <person name="Prioli Ciapina L."/>
            <person name="Lustrino Borges W."/>
            <person name="Pitard R.M."/>
            <person name="Baldani J.I."/>
            <person name="Straliotto R."/>
            <person name="de Faria S.M."/>
            <person name="Hungria M."/>
            <person name="Sousa Cavada B."/>
            <person name="Mercante F.M."/>
            <person name="Ribeiro de Vasconcelos A.T."/>
        </authorList>
    </citation>
    <scope>NUCLEOTIDE SEQUENCE [LARGE SCALE GENOMIC DNA]</scope>
    <source>
        <strain evidence="6 7">BR3459a</strain>
    </source>
</reference>
<dbReference type="PANTHER" id="PTHR30329:SF21">
    <property type="entry name" value="LIPOPROTEIN YIAD-RELATED"/>
    <property type="match status" value="1"/>
</dbReference>
<dbReference type="AlphaFoldDB" id="K0DJT4"/>
<name>K0DJT4_9BURK</name>
<dbReference type="KEGG" id="bpx:BUPH_05258"/>
<dbReference type="STRING" id="1229205.BUPH_05258"/>
<evidence type="ECO:0000313" key="7">
    <source>
        <dbReference type="Proteomes" id="UP000010105"/>
    </source>
</evidence>
<evidence type="ECO:0000256" key="4">
    <source>
        <dbReference type="PROSITE-ProRule" id="PRU00473"/>
    </source>
</evidence>
<dbReference type="GO" id="GO:0009279">
    <property type="term" value="C:cell outer membrane"/>
    <property type="evidence" value="ECO:0007669"/>
    <property type="project" value="UniProtKB-SubCell"/>
</dbReference>